<dbReference type="SMART" id="SM00382">
    <property type="entry name" value="AAA"/>
    <property type="match status" value="1"/>
</dbReference>
<proteinExistence type="inferred from homology"/>
<gene>
    <name evidence="6" type="primary">epsE_3</name>
    <name evidence="6" type="ORF">LzC2_39900</name>
</gene>
<dbReference type="PANTHER" id="PTHR30258:SF2">
    <property type="entry name" value="COMG OPERON PROTEIN 1"/>
    <property type="match status" value="1"/>
</dbReference>
<dbReference type="RefSeq" id="WP_171189787.1">
    <property type="nucleotide sequence ID" value="NZ_WTPX01000223.1"/>
</dbReference>
<dbReference type="InterPro" id="IPR027417">
    <property type="entry name" value="P-loop_NTPase"/>
</dbReference>
<organism evidence="6 7">
    <name type="scientific">Alienimonas chondri</name>
    <dbReference type="NCBI Taxonomy" id="2681879"/>
    <lineage>
        <taxon>Bacteria</taxon>
        <taxon>Pseudomonadati</taxon>
        <taxon>Planctomycetota</taxon>
        <taxon>Planctomycetia</taxon>
        <taxon>Planctomycetales</taxon>
        <taxon>Planctomycetaceae</taxon>
        <taxon>Alienimonas</taxon>
    </lineage>
</organism>
<evidence type="ECO:0000313" key="7">
    <source>
        <dbReference type="Proteomes" id="UP000609651"/>
    </source>
</evidence>
<dbReference type="EMBL" id="WTPX01000223">
    <property type="protein sequence ID" value="NNJ27880.1"/>
    <property type="molecule type" value="Genomic_DNA"/>
</dbReference>
<evidence type="ECO:0000256" key="2">
    <source>
        <dbReference type="ARBA" id="ARBA00022741"/>
    </source>
</evidence>
<reference evidence="6 7" key="1">
    <citation type="journal article" date="2020" name="Syst. Appl. Microbiol.">
        <title>Alienimonas chondri sp. nov., a novel planctomycete isolated from the biofilm of the red alga Chondrus crispus.</title>
        <authorList>
            <person name="Vitorino I."/>
            <person name="Albuquerque L."/>
            <person name="Wiegand S."/>
            <person name="Kallscheuer N."/>
            <person name="da Costa M.S."/>
            <person name="Lobo-da-Cunha A."/>
            <person name="Jogler C."/>
            <person name="Lage O.M."/>
        </authorList>
    </citation>
    <scope>NUCLEOTIDE SEQUENCE [LARGE SCALE GENOMIC DNA]</scope>
    <source>
        <strain evidence="6 7">LzC2</strain>
    </source>
</reference>
<evidence type="ECO:0000313" key="6">
    <source>
        <dbReference type="EMBL" id="NNJ27880.1"/>
    </source>
</evidence>
<dbReference type="SUPFAM" id="SSF52540">
    <property type="entry name" value="P-loop containing nucleoside triphosphate hydrolases"/>
    <property type="match status" value="1"/>
</dbReference>
<keyword evidence="7" id="KW-1185">Reference proteome</keyword>
<dbReference type="InterPro" id="IPR001482">
    <property type="entry name" value="T2SS/T4SS_dom"/>
</dbReference>
<protein>
    <submittedName>
        <fullName evidence="6">Type II secretion system protein E</fullName>
    </submittedName>
</protein>
<feature type="compositionally biased region" description="Basic and acidic residues" evidence="4">
    <location>
        <begin position="93"/>
        <end position="104"/>
    </location>
</feature>
<evidence type="ECO:0000256" key="3">
    <source>
        <dbReference type="ARBA" id="ARBA00022840"/>
    </source>
</evidence>
<feature type="region of interest" description="Disordered" evidence="4">
    <location>
        <begin position="93"/>
        <end position="114"/>
    </location>
</feature>
<name>A0ABX1VIF7_9PLAN</name>
<keyword evidence="2" id="KW-0547">Nucleotide-binding</keyword>
<feature type="domain" description="AAA+ ATPase" evidence="5">
    <location>
        <begin position="166"/>
        <end position="311"/>
    </location>
</feature>
<dbReference type="InterPro" id="IPR003593">
    <property type="entry name" value="AAA+_ATPase"/>
</dbReference>
<dbReference type="Proteomes" id="UP000609651">
    <property type="component" value="Unassembled WGS sequence"/>
</dbReference>
<dbReference type="CDD" id="cd01129">
    <property type="entry name" value="PulE-GspE-like"/>
    <property type="match status" value="1"/>
</dbReference>
<dbReference type="Pfam" id="PF00437">
    <property type="entry name" value="T2SSE"/>
    <property type="match status" value="1"/>
</dbReference>
<comment type="similarity">
    <text evidence="1">Belongs to the GSP E family.</text>
</comment>
<dbReference type="PANTHER" id="PTHR30258">
    <property type="entry name" value="TYPE II SECRETION SYSTEM PROTEIN GSPE-RELATED"/>
    <property type="match status" value="1"/>
</dbReference>
<dbReference type="Gene3D" id="3.30.450.90">
    <property type="match status" value="1"/>
</dbReference>
<comment type="caution">
    <text evidence="6">The sequence shown here is derived from an EMBL/GenBank/DDBJ whole genome shotgun (WGS) entry which is preliminary data.</text>
</comment>
<dbReference type="Gene3D" id="3.40.50.300">
    <property type="entry name" value="P-loop containing nucleotide triphosphate hydrolases"/>
    <property type="match status" value="1"/>
</dbReference>
<accession>A0ABX1VIF7</accession>
<evidence type="ECO:0000256" key="1">
    <source>
        <dbReference type="ARBA" id="ARBA00006611"/>
    </source>
</evidence>
<sequence>MRPAQLRYTGMMNFDPASCRSAAAVPDAVAALLAEAADARASDVHLLPEPDGLRALFRVDGRLSERGTFPSAVATNVVGRLKVLAGLLTYDNDRPQEGRIRPPEDAPPEIGAPGAAPQMRLSTFPTIHGEKAVVRLFAPAGRLAALDDLGLTPEIVAGLRAAAAARGGLVLIAGPAGSGKTTTAYALLRESAGVEEELRSIVTLEDPIEAIVPGVSQSQTRPAAGFDFPTGLRSLLRQDPEVLFVGEVRDAETARIALGAALTGHLVFTTFHAGTNRGAAVRLRETGAEPYQIRHGLRATLAQRLLRRLCDCAETTDAPDARLGLSLPPETPVKVARGCDACDGTGYRGRFPVAAFDAAEGGEGFDVDAADDGSRLSAAALAAIERGDTDPAEVRRVFGFGPVL</sequence>
<evidence type="ECO:0000256" key="4">
    <source>
        <dbReference type="SAM" id="MobiDB-lite"/>
    </source>
</evidence>
<keyword evidence="3" id="KW-0067">ATP-binding</keyword>
<evidence type="ECO:0000259" key="5">
    <source>
        <dbReference type="SMART" id="SM00382"/>
    </source>
</evidence>